<evidence type="ECO:0000256" key="1">
    <source>
        <dbReference type="SAM" id="Phobius"/>
    </source>
</evidence>
<dbReference type="AlphaFoldDB" id="A0A0G1JJL1"/>
<evidence type="ECO:0000313" key="3">
    <source>
        <dbReference type="EMBL" id="KKT71568.1"/>
    </source>
</evidence>
<keyword evidence="1" id="KW-0812">Transmembrane</keyword>
<sequence>MRAFFLVILAMACYASQNVIVDQKLRPIHPIAVTAIVTGTGCLISCLILAGRQVFGLPTVLPSGPQILFVIMAGLFVCAADISFFFGYKAGASLALATTAPITLPLFAWGFNYLFFSRRTPSLYELIGWVLAGAALTMVYLGRSEDLSR</sequence>
<feature type="transmembrane region" description="Helical" evidence="1">
    <location>
        <begin position="94"/>
        <end position="116"/>
    </location>
</feature>
<feature type="transmembrane region" description="Helical" evidence="1">
    <location>
        <begin position="31"/>
        <end position="55"/>
    </location>
</feature>
<keyword evidence="1" id="KW-0472">Membrane</keyword>
<dbReference type="EMBL" id="LCJB01000013">
    <property type="protein sequence ID" value="KKT71568.1"/>
    <property type="molecule type" value="Genomic_DNA"/>
</dbReference>
<protein>
    <recommendedName>
        <fullName evidence="2">EamA domain-containing protein</fullName>
    </recommendedName>
</protein>
<dbReference type="Proteomes" id="UP000034154">
    <property type="component" value="Unassembled WGS sequence"/>
</dbReference>
<evidence type="ECO:0000313" key="4">
    <source>
        <dbReference type="Proteomes" id="UP000034154"/>
    </source>
</evidence>
<dbReference type="GO" id="GO:0016020">
    <property type="term" value="C:membrane"/>
    <property type="evidence" value="ECO:0007669"/>
    <property type="project" value="InterPro"/>
</dbReference>
<gene>
    <name evidence="3" type="ORF">UW63_C0013G0009</name>
</gene>
<feature type="transmembrane region" description="Helical" evidence="1">
    <location>
        <begin position="123"/>
        <end position="142"/>
    </location>
</feature>
<proteinExistence type="predicted"/>
<feature type="domain" description="EamA" evidence="2">
    <location>
        <begin position="3"/>
        <end position="140"/>
    </location>
</feature>
<dbReference type="InterPro" id="IPR000620">
    <property type="entry name" value="EamA_dom"/>
</dbReference>
<reference evidence="3 4" key="1">
    <citation type="journal article" date="2015" name="Nature">
        <title>rRNA introns, odd ribosomes, and small enigmatic genomes across a large radiation of phyla.</title>
        <authorList>
            <person name="Brown C.T."/>
            <person name="Hug L.A."/>
            <person name="Thomas B.C."/>
            <person name="Sharon I."/>
            <person name="Castelle C.J."/>
            <person name="Singh A."/>
            <person name="Wilkins M.J."/>
            <person name="Williams K.H."/>
            <person name="Banfield J.F."/>
        </authorList>
    </citation>
    <scope>NUCLEOTIDE SEQUENCE [LARGE SCALE GENOMIC DNA]</scope>
</reference>
<evidence type="ECO:0000259" key="2">
    <source>
        <dbReference type="Pfam" id="PF00892"/>
    </source>
</evidence>
<accession>A0A0G1JJL1</accession>
<name>A0A0G1JJL1_9BACT</name>
<keyword evidence="1" id="KW-1133">Transmembrane helix</keyword>
<feature type="transmembrane region" description="Helical" evidence="1">
    <location>
        <begin position="67"/>
        <end position="88"/>
    </location>
</feature>
<dbReference type="Pfam" id="PF00892">
    <property type="entry name" value="EamA"/>
    <property type="match status" value="1"/>
</dbReference>
<organism evidence="3 4">
    <name type="scientific">Candidatus Uhrbacteria bacterium GW2011_GWF2_44_350</name>
    <dbReference type="NCBI Taxonomy" id="1619000"/>
    <lineage>
        <taxon>Bacteria</taxon>
        <taxon>Candidatus Uhriibacteriota</taxon>
    </lineage>
</organism>
<comment type="caution">
    <text evidence="3">The sequence shown here is derived from an EMBL/GenBank/DDBJ whole genome shotgun (WGS) entry which is preliminary data.</text>
</comment>